<protein>
    <submittedName>
        <fullName evidence="1">Uncharacterized protein</fullName>
    </submittedName>
</protein>
<name>A0A2V4DVC3_9GAMM</name>
<gene>
    <name evidence="1" type="ORF">DKK79_09905</name>
</gene>
<evidence type="ECO:0000313" key="2">
    <source>
        <dbReference type="Proteomes" id="UP000247483"/>
    </source>
</evidence>
<evidence type="ECO:0000313" key="1">
    <source>
        <dbReference type="EMBL" id="PXZ04652.1"/>
    </source>
</evidence>
<sequence length="79" mass="9007">MKLKLGMNAYRYEMLVKKGGPLEGRRVEPIWNSRTALGDEEGTIRNMTIKYITDVKKGKITDESNHNWQVIGINSNPSN</sequence>
<accession>A0A2V4DVC3</accession>
<comment type="caution">
    <text evidence="1">The sequence shown here is derived from an EMBL/GenBank/DDBJ whole genome shotgun (WGS) entry which is preliminary data.</text>
</comment>
<reference evidence="1 2" key="1">
    <citation type="submission" date="2018-05" db="EMBL/GenBank/DDBJ databases">
        <title>Reference genomes for bee gut microbiota database.</title>
        <authorList>
            <person name="Ellegaard K.M."/>
        </authorList>
    </citation>
    <scope>NUCLEOTIDE SEQUENCE [LARGE SCALE GENOMIC DNA]</scope>
    <source>
        <strain evidence="1 2">ESL0177</strain>
    </source>
</reference>
<dbReference type="EMBL" id="QGLP01000005">
    <property type="protein sequence ID" value="PXZ04652.1"/>
    <property type="molecule type" value="Genomic_DNA"/>
</dbReference>
<dbReference type="Proteomes" id="UP000247483">
    <property type="component" value="Unassembled WGS sequence"/>
</dbReference>
<organism evidence="1 2">
    <name type="scientific">Gilliamella apicola</name>
    <dbReference type="NCBI Taxonomy" id="1196095"/>
    <lineage>
        <taxon>Bacteria</taxon>
        <taxon>Pseudomonadati</taxon>
        <taxon>Pseudomonadota</taxon>
        <taxon>Gammaproteobacteria</taxon>
        <taxon>Orbales</taxon>
        <taxon>Orbaceae</taxon>
        <taxon>Gilliamella</taxon>
    </lineage>
</organism>
<proteinExistence type="predicted"/>
<dbReference type="AlphaFoldDB" id="A0A2V4DVC3"/>
<dbReference type="RefSeq" id="WP_110423923.1">
    <property type="nucleotide sequence ID" value="NZ_QGLP01000005.1"/>
</dbReference>